<dbReference type="Proteomes" id="UP001499884">
    <property type="component" value="Unassembled WGS sequence"/>
</dbReference>
<reference evidence="4" key="1">
    <citation type="journal article" date="2019" name="Int. J. Syst. Evol. Microbiol.">
        <title>The Global Catalogue of Microorganisms (GCM) 10K type strain sequencing project: providing services to taxonomists for standard genome sequencing and annotation.</title>
        <authorList>
            <consortium name="The Broad Institute Genomics Platform"/>
            <consortium name="The Broad Institute Genome Sequencing Center for Infectious Disease"/>
            <person name="Wu L."/>
            <person name="Ma J."/>
        </authorList>
    </citation>
    <scope>NUCLEOTIDE SEQUENCE [LARGE SCALE GENOMIC DNA]</scope>
    <source>
        <strain evidence="4">JCM 30846</strain>
    </source>
</reference>
<evidence type="ECO:0000256" key="1">
    <source>
        <dbReference type="SAM" id="MobiDB-lite"/>
    </source>
</evidence>
<evidence type="ECO:0000313" key="4">
    <source>
        <dbReference type="Proteomes" id="UP001499884"/>
    </source>
</evidence>
<feature type="compositionally biased region" description="Polar residues" evidence="1">
    <location>
        <begin position="421"/>
        <end position="430"/>
    </location>
</feature>
<keyword evidence="4" id="KW-1185">Reference proteome</keyword>
<feature type="compositionally biased region" description="Gly residues" evidence="1">
    <location>
        <begin position="327"/>
        <end position="380"/>
    </location>
</feature>
<proteinExistence type="predicted"/>
<feature type="compositionally biased region" description="Low complexity" evidence="1">
    <location>
        <begin position="308"/>
        <end position="326"/>
    </location>
</feature>
<feature type="compositionally biased region" description="Gly residues" evidence="1">
    <location>
        <begin position="394"/>
        <end position="403"/>
    </location>
</feature>
<dbReference type="EMBL" id="BAABEP010000075">
    <property type="protein sequence ID" value="GAA3757901.1"/>
    <property type="molecule type" value="Genomic_DNA"/>
</dbReference>
<keyword evidence="2" id="KW-0472">Membrane</keyword>
<evidence type="ECO:0000256" key="2">
    <source>
        <dbReference type="SAM" id="Phobius"/>
    </source>
</evidence>
<sequence>MGRPYTVARVFRKQKYDGRNRALHSWPGCRGVGGARPGGGLAGGIPEVRSRALKHLCGGLCAAVDNCRGDVLQGRAHEPKKTVAEPAISACAEPAGPVYARPRNSAESLDEAPETLETVELAGLGGRALRGSGGAGREEDGKDPGGAPVFVDASGRRSRKIRRIGWGVAVLCAAYAVALIAALVGGGSTAPLLNIPGVPELADKGKPARTVRPDPAPSASASATPAGPGAAPTAADTEGDGVPDAALPAAAAGARGPSAPASAAPHDRATTGGLAAAGSTGTTAGTKGRGGATTAPRSSGSAGGGTGATTSGASGASGATGTSGSSGTAGSGGSTGTADGTSGGTTGSTAGTGGDTTGASGTTGAGGTTGAPGDPAGGATTGTTGTSGTTGTPGTTGTGGTPGDQGAPDSGTRAADLPGATDTTPPEGTA</sequence>
<evidence type="ECO:0000313" key="3">
    <source>
        <dbReference type="EMBL" id="GAA3757901.1"/>
    </source>
</evidence>
<feature type="compositionally biased region" description="Low complexity" evidence="1">
    <location>
        <begin position="381"/>
        <end position="393"/>
    </location>
</feature>
<feature type="compositionally biased region" description="Low complexity" evidence="1">
    <location>
        <begin position="217"/>
        <end position="236"/>
    </location>
</feature>
<organism evidence="3 4">
    <name type="scientific">Streptomyces tremellae</name>
    <dbReference type="NCBI Taxonomy" id="1124239"/>
    <lineage>
        <taxon>Bacteria</taxon>
        <taxon>Bacillati</taxon>
        <taxon>Actinomycetota</taxon>
        <taxon>Actinomycetes</taxon>
        <taxon>Kitasatosporales</taxon>
        <taxon>Streptomycetaceae</taxon>
        <taxon>Streptomyces</taxon>
    </lineage>
</organism>
<feature type="transmembrane region" description="Helical" evidence="2">
    <location>
        <begin position="164"/>
        <end position="184"/>
    </location>
</feature>
<feature type="region of interest" description="Disordered" evidence="1">
    <location>
        <begin position="204"/>
        <end position="430"/>
    </location>
</feature>
<feature type="region of interest" description="Disordered" evidence="1">
    <location>
        <begin position="127"/>
        <end position="151"/>
    </location>
</feature>
<keyword evidence="2" id="KW-1133">Transmembrane helix</keyword>
<accession>A0ABP7G970</accession>
<protein>
    <submittedName>
        <fullName evidence="3">Uncharacterized protein</fullName>
    </submittedName>
</protein>
<gene>
    <name evidence="3" type="ORF">GCM10023082_60860</name>
</gene>
<comment type="caution">
    <text evidence="3">The sequence shown here is derived from an EMBL/GenBank/DDBJ whole genome shotgun (WGS) entry which is preliminary data.</text>
</comment>
<keyword evidence="2" id="KW-0812">Transmembrane</keyword>
<name>A0ABP7G970_9ACTN</name>
<feature type="compositionally biased region" description="Low complexity" evidence="1">
    <location>
        <begin position="243"/>
        <end position="300"/>
    </location>
</feature>